<protein>
    <recommendedName>
        <fullName evidence="1">Cupin type-2 domain-containing protein</fullName>
    </recommendedName>
</protein>
<evidence type="ECO:0000313" key="2">
    <source>
        <dbReference type="EMBL" id="GGM86946.1"/>
    </source>
</evidence>
<accession>A0A917X7V1</accession>
<gene>
    <name evidence="2" type="ORF">GCM10007977_106050</name>
</gene>
<evidence type="ECO:0000259" key="1">
    <source>
        <dbReference type="Pfam" id="PF07883"/>
    </source>
</evidence>
<dbReference type="SUPFAM" id="SSF51182">
    <property type="entry name" value="RmlC-like cupins"/>
    <property type="match status" value="1"/>
</dbReference>
<reference evidence="2" key="1">
    <citation type="journal article" date="2014" name="Int. J. Syst. Evol. Microbiol.">
        <title>Complete genome sequence of Corynebacterium casei LMG S-19264T (=DSM 44701T), isolated from a smear-ripened cheese.</title>
        <authorList>
            <consortium name="US DOE Joint Genome Institute (JGI-PGF)"/>
            <person name="Walter F."/>
            <person name="Albersmeier A."/>
            <person name="Kalinowski J."/>
            <person name="Ruckert C."/>
        </authorList>
    </citation>
    <scope>NUCLEOTIDE SEQUENCE</scope>
    <source>
        <strain evidence="2">JCM 19831</strain>
    </source>
</reference>
<proteinExistence type="predicted"/>
<reference evidence="2" key="2">
    <citation type="submission" date="2020-09" db="EMBL/GenBank/DDBJ databases">
        <authorList>
            <person name="Sun Q."/>
            <person name="Ohkuma M."/>
        </authorList>
    </citation>
    <scope>NUCLEOTIDE SEQUENCE</scope>
    <source>
        <strain evidence="2">JCM 19831</strain>
    </source>
</reference>
<dbReference type="InterPro" id="IPR013096">
    <property type="entry name" value="Cupin_2"/>
</dbReference>
<sequence>MAPFPETDKILPPEAVYPDARGRIIALPAFPTSHAMIIESGPGAVRGNHYHHHESHLMYVVSGRMLYIEEQAGGDLMTLDVGPGQAVVSPRGLAHCTVFPVETVIAVLSDVDRSGANYEAEVVRVEPLQRRADISAWYDGPQVTP</sequence>
<dbReference type="InterPro" id="IPR014710">
    <property type="entry name" value="RmlC-like_jellyroll"/>
</dbReference>
<keyword evidence="3" id="KW-1185">Reference proteome</keyword>
<name>A0A917X7V1_9ACTN</name>
<feature type="domain" description="Cupin type-2" evidence="1">
    <location>
        <begin position="39"/>
        <end position="101"/>
    </location>
</feature>
<dbReference type="AlphaFoldDB" id="A0A917X7V1"/>
<dbReference type="RefSeq" id="WP_190257743.1">
    <property type="nucleotide sequence ID" value="NZ_BMPI01000109.1"/>
</dbReference>
<dbReference type="Gene3D" id="2.60.120.10">
    <property type="entry name" value="Jelly Rolls"/>
    <property type="match status" value="1"/>
</dbReference>
<organism evidence="2 3">
    <name type="scientific">Dactylosporangium sucinum</name>
    <dbReference type="NCBI Taxonomy" id="1424081"/>
    <lineage>
        <taxon>Bacteria</taxon>
        <taxon>Bacillati</taxon>
        <taxon>Actinomycetota</taxon>
        <taxon>Actinomycetes</taxon>
        <taxon>Micromonosporales</taxon>
        <taxon>Micromonosporaceae</taxon>
        <taxon>Dactylosporangium</taxon>
    </lineage>
</organism>
<dbReference type="EMBL" id="BMPI01000109">
    <property type="protein sequence ID" value="GGM86946.1"/>
    <property type="molecule type" value="Genomic_DNA"/>
</dbReference>
<comment type="caution">
    <text evidence="2">The sequence shown here is derived from an EMBL/GenBank/DDBJ whole genome shotgun (WGS) entry which is preliminary data.</text>
</comment>
<dbReference type="Proteomes" id="UP000642070">
    <property type="component" value="Unassembled WGS sequence"/>
</dbReference>
<evidence type="ECO:0000313" key="3">
    <source>
        <dbReference type="Proteomes" id="UP000642070"/>
    </source>
</evidence>
<dbReference type="InterPro" id="IPR011051">
    <property type="entry name" value="RmlC_Cupin_sf"/>
</dbReference>
<dbReference type="Pfam" id="PF07883">
    <property type="entry name" value="Cupin_2"/>
    <property type="match status" value="1"/>
</dbReference>